<gene>
    <name evidence="1" type="ORF">SERLA73DRAFT_15612</name>
</gene>
<dbReference type="EMBL" id="GL945483">
    <property type="protein sequence ID" value="EGN96641.1"/>
    <property type="molecule type" value="Genomic_DNA"/>
</dbReference>
<feature type="non-terminal residue" evidence="1">
    <location>
        <position position="107"/>
    </location>
</feature>
<dbReference type="InterPro" id="IPR027417">
    <property type="entry name" value="P-loop_NTPase"/>
</dbReference>
<dbReference type="Gene3D" id="3.40.50.300">
    <property type="entry name" value="P-loop containing nucleotide triphosphate hydrolases"/>
    <property type="match status" value="1"/>
</dbReference>
<feature type="non-terminal residue" evidence="1">
    <location>
        <position position="1"/>
    </location>
</feature>
<reference evidence="2" key="1">
    <citation type="journal article" date="2011" name="Science">
        <title>The plant cell wall-decomposing machinery underlies the functional diversity of forest fungi.</title>
        <authorList>
            <person name="Eastwood D.C."/>
            <person name="Floudas D."/>
            <person name="Binder M."/>
            <person name="Majcherczyk A."/>
            <person name="Schneider P."/>
            <person name="Aerts A."/>
            <person name="Asiegbu F.O."/>
            <person name="Baker S.E."/>
            <person name="Barry K."/>
            <person name="Bendiksby M."/>
            <person name="Blumentritt M."/>
            <person name="Coutinho P.M."/>
            <person name="Cullen D."/>
            <person name="de Vries R.P."/>
            <person name="Gathman A."/>
            <person name="Goodell B."/>
            <person name="Henrissat B."/>
            <person name="Ihrmark K."/>
            <person name="Kauserud H."/>
            <person name="Kohler A."/>
            <person name="LaButti K."/>
            <person name="Lapidus A."/>
            <person name="Lavin J.L."/>
            <person name="Lee Y.-H."/>
            <person name="Lindquist E."/>
            <person name="Lilly W."/>
            <person name="Lucas S."/>
            <person name="Morin E."/>
            <person name="Murat C."/>
            <person name="Oguiza J.A."/>
            <person name="Park J."/>
            <person name="Pisabarro A.G."/>
            <person name="Riley R."/>
            <person name="Rosling A."/>
            <person name="Salamov A."/>
            <person name="Schmidt O."/>
            <person name="Schmutz J."/>
            <person name="Skrede I."/>
            <person name="Stenlid J."/>
            <person name="Wiebenga A."/>
            <person name="Xie X."/>
            <person name="Kuees U."/>
            <person name="Hibbett D.S."/>
            <person name="Hoffmeister D."/>
            <person name="Hoegberg N."/>
            <person name="Martin F."/>
            <person name="Grigoriev I.V."/>
            <person name="Watkinson S.C."/>
        </authorList>
    </citation>
    <scope>NUCLEOTIDE SEQUENCE [LARGE SCALE GENOMIC DNA]</scope>
    <source>
        <strain evidence="2">strain S7.3</strain>
    </source>
</reference>
<evidence type="ECO:0008006" key="3">
    <source>
        <dbReference type="Google" id="ProtNLM"/>
    </source>
</evidence>
<dbReference type="InParanoid" id="F8Q514"/>
<dbReference type="SUPFAM" id="SSF52540">
    <property type="entry name" value="P-loop containing nucleoside triphosphate hydrolases"/>
    <property type="match status" value="1"/>
</dbReference>
<evidence type="ECO:0000313" key="1">
    <source>
        <dbReference type="EMBL" id="EGN96641.1"/>
    </source>
</evidence>
<name>F8Q514_SERL3</name>
<dbReference type="OrthoDB" id="10261556at2759"/>
<dbReference type="HOGENOM" id="CLU_001103_19_1_1"/>
<protein>
    <recommendedName>
        <fullName evidence="3">Helicase C-terminal domain-containing protein</fullName>
    </recommendedName>
</protein>
<accession>F8Q514</accession>
<dbReference type="Proteomes" id="UP000008063">
    <property type="component" value="Unassembled WGS sequence"/>
</dbReference>
<dbReference type="OMA" id="MTEQFHE"/>
<organism evidence="2">
    <name type="scientific">Serpula lacrymans var. lacrymans (strain S7.3)</name>
    <name type="common">Dry rot fungus</name>
    <dbReference type="NCBI Taxonomy" id="936435"/>
    <lineage>
        <taxon>Eukaryota</taxon>
        <taxon>Fungi</taxon>
        <taxon>Dikarya</taxon>
        <taxon>Basidiomycota</taxon>
        <taxon>Agaricomycotina</taxon>
        <taxon>Agaricomycetes</taxon>
        <taxon>Agaricomycetidae</taxon>
        <taxon>Boletales</taxon>
        <taxon>Coniophorineae</taxon>
        <taxon>Serpulaceae</taxon>
        <taxon>Serpula</taxon>
    </lineage>
</organism>
<proteinExistence type="predicted"/>
<dbReference type="AlphaFoldDB" id="F8Q514"/>
<evidence type="ECO:0000313" key="2">
    <source>
        <dbReference type="Proteomes" id="UP000008063"/>
    </source>
</evidence>
<sequence length="107" mass="12108">KIKYPLNMYADLAFIVPDGSKVGDSPPPKFLVFFDDIQEAIGAAKFLQSRLPVGLRDKIKWFNSDMSATFKEKEYEHMCSGDTWGLCMTDSFGMGMDIPDIMSVVQW</sequence>
<keyword evidence="2" id="KW-1185">Reference proteome</keyword>